<sequence length="171" mass="19785">METHKHGPSLAWWSLLLLLLGLLMPPAIAQDLTYREAVLRAVDAFNQQSSEANLYRLLSMDPQQLEDAKPYTPQPVSFTVKETECPRTTWKLPEQCDFKEDGLVKRCVGTVTRYQAWDSFDIRCNRAQESPEPTGLRKRLRKFRNKIKEKLKKIGQKIQGLLPKLAPRTDY</sequence>
<keyword evidence="4" id="KW-0929">Antimicrobial</keyword>
<dbReference type="Pfam" id="PF12153">
    <property type="entry name" value="CAP18_C"/>
    <property type="match status" value="1"/>
</dbReference>
<gene>
    <name evidence="10" type="primary">CAMP</name>
</gene>
<dbReference type="GO" id="GO:0050830">
    <property type="term" value="P:defense response to Gram-positive bacterium"/>
    <property type="evidence" value="ECO:0007669"/>
    <property type="project" value="Ensembl"/>
</dbReference>
<dbReference type="Bgee" id="ENSOCUG00000015518">
    <property type="expression patterns" value="Expressed in blood and 13 other cell types or tissues"/>
</dbReference>
<feature type="domain" description="Cathelicidin antimicrobial peptide C-terminal" evidence="9">
    <location>
        <begin position="137"/>
        <end position="164"/>
    </location>
</feature>
<comment type="subcellular location">
    <subcellularLocation>
        <location evidence="1">Secreted</location>
    </subcellularLocation>
</comment>
<dbReference type="PANTHER" id="PTHR10206">
    <property type="entry name" value="CATHELICIDIN"/>
    <property type="match status" value="1"/>
</dbReference>
<evidence type="ECO:0000256" key="7">
    <source>
        <dbReference type="ARBA" id="ARBA00023157"/>
    </source>
</evidence>
<dbReference type="GO" id="GO:0002227">
    <property type="term" value="P:innate immune response in mucosa"/>
    <property type="evidence" value="ECO:0007669"/>
    <property type="project" value="Ensembl"/>
</dbReference>
<dbReference type="PROSITE" id="PS00947">
    <property type="entry name" value="CATHELICIDINS_2"/>
    <property type="match status" value="1"/>
</dbReference>
<dbReference type="HOGENOM" id="CLU_121724_1_1_1"/>
<evidence type="ECO:0000256" key="4">
    <source>
        <dbReference type="ARBA" id="ARBA00022529"/>
    </source>
</evidence>
<dbReference type="GO" id="GO:0061844">
    <property type="term" value="P:antimicrobial humoral immune response mediated by antimicrobial peptide"/>
    <property type="evidence" value="ECO:0007669"/>
    <property type="project" value="Ensembl"/>
</dbReference>
<dbReference type="GO" id="GO:0019731">
    <property type="term" value="P:antibacterial humoral response"/>
    <property type="evidence" value="ECO:0007669"/>
    <property type="project" value="Ensembl"/>
</dbReference>
<dbReference type="Proteomes" id="UP000001811">
    <property type="component" value="Chromosome 9"/>
</dbReference>
<reference evidence="10 11" key="1">
    <citation type="journal article" date="2011" name="Nature">
        <title>A high-resolution map of human evolutionary constraint using 29 mammals.</title>
        <authorList>
            <person name="Lindblad-Toh K."/>
            <person name="Garber M."/>
            <person name="Zuk O."/>
            <person name="Lin M.F."/>
            <person name="Parker B.J."/>
            <person name="Washietl S."/>
            <person name="Kheradpour P."/>
            <person name="Ernst J."/>
            <person name="Jordan G."/>
            <person name="Mauceli E."/>
            <person name="Ward L.D."/>
            <person name="Lowe C.B."/>
            <person name="Holloway A.K."/>
            <person name="Clamp M."/>
            <person name="Gnerre S."/>
            <person name="Alfoldi J."/>
            <person name="Beal K."/>
            <person name="Chang J."/>
            <person name="Clawson H."/>
            <person name="Cuff J."/>
            <person name="Di Palma F."/>
            <person name="Fitzgerald S."/>
            <person name="Flicek P."/>
            <person name="Guttman M."/>
            <person name="Hubisz M.J."/>
            <person name="Jaffe D.B."/>
            <person name="Jungreis I."/>
            <person name="Kent W.J."/>
            <person name="Kostka D."/>
            <person name="Lara M."/>
            <person name="Martins A.L."/>
            <person name="Massingham T."/>
            <person name="Moltke I."/>
            <person name="Raney B.J."/>
            <person name="Rasmussen M.D."/>
            <person name="Robinson J."/>
            <person name="Stark A."/>
            <person name="Vilella A.J."/>
            <person name="Wen J."/>
            <person name="Xie X."/>
            <person name="Zody M.C."/>
            <person name="Baldwin J."/>
            <person name="Bloom T."/>
            <person name="Chin C.W."/>
            <person name="Heiman D."/>
            <person name="Nicol R."/>
            <person name="Nusbaum C."/>
            <person name="Young S."/>
            <person name="Wilkinson J."/>
            <person name="Worley K.C."/>
            <person name="Kovar C.L."/>
            <person name="Muzny D.M."/>
            <person name="Gibbs R.A."/>
            <person name="Cree A."/>
            <person name="Dihn H.H."/>
            <person name="Fowler G."/>
            <person name="Jhangiani S."/>
            <person name="Joshi V."/>
            <person name="Lee S."/>
            <person name="Lewis L.R."/>
            <person name="Nazareth L.V."/>
            <person name="Okwuonu G."/>
            <person name="Santibanez J."/>
            <person name="Warren W.C."/>
            <person name="Mardis E.R."/>
            <person name="Weinstock G.M."/>
            <person name="Wilson R.K."/>
            <person name="Delehaunty K."/>
            <person name="Dooling D."/>
            <person name="Fronik C."/>
            <person name="Fulton L."/>
            <person name="Fulton B."/>
            <person name="Graves T."/>
            <person name="Minx P."/>
            <person name="Sodergren E."/>
            <person name="Birney E."/>
            <person name="Margulies E.H."/>
            <person name="Herrero J."/>
            <person name="Green E.D."/>
            <person name="Haussler D."/>
            <person name="Siepel A."/>
            <person name="Goldman N."/>
            <person name="Pollard K.S."/>
            <person name="Pedersen J.S."/>
            <person name="Lander E.S."/>
            <person name="Kellis M."/>
        </authorList>
    </citation>
    <scope>NUCLEOTIDE SEQUENCE [LARGE SCALE GENOMIC DNA]</scope>
    <source>
        <strain evidence="10 11">Thorbecke inbred</strain>
    </source>
</reference>
<dbReference type="GO" id="GO:0051873">
    <property type="term" value="P:killing by host of symbiont cells"/>
    <property type="evidence" value="ECO:0007669"/>
    <property type="project" value="Ensembl"/>
</dbReference>
<dbReference type="SMR" id="G1T9L4"/>
<dbReference type="InParanoid" id="G1T9L4"/>
<keyword evidence="6" id="KW-0044">Antibiotic</keyword>
<dbReference type="GO" id="GO:1990000">
    <property type="term" value="P:amyloid fibril formation"/>
    <property type="evidence" value="ECO:0007669"/>
    <property type="project" value="Ensembl"/>
</dbReference>
<name>G1T9L4_RABIT</name>
<dbReference type="EMBL" id="AAGW02044054">
    <property type="status" value="NOT_ANNOTATED_CDS"/>
    <property type="molecule type" value="Genomic_DNA"/>
</dbReference>
<feature type="signal peptide" evidence="8">
    <location>
        <begin position="1"/>
        <end position="29"/>
    </location>
</feature>
<dbReference type="GO" id="GO:0042581">
    <property type="term" value="C:specific granule"/>
    <property type="evidence" value="ECO:0007669"/>
    <property type="project" value="Ensembl"/>
</dbReference>
<dbReference type="Pfam" id="PF00666">
    <property type="entry name" value="Cathelicidins"/>
    <property type="match status" value="1"/>
</dbReference>
<keyword evidence="7" id="KW-1015">Disulfide bond</keyword>
<dbReference type="AlphaFoldDB" id="G1T9L4"/>
<proteinExistence type="inferred from homology"/>
<dbReference type="GO" id="GO:0050829">
    <property type="term" value="P:defense response to Gram-negative bacterium"/>
    <property type="evidence" value="ECO:0007669"/>
    <property type="project" value="Ensembl"/>
</dbReference>
<evidence type="ECO:0000256" key="1">
    <source>
        <dbReference type="ARBA" id="ARBA00004613"/>
    </source>
</evidence>
<dbReference type="PROSITE" id="PS00946">
    <property type="entry name" value="CATHELICIDINS_1"/>
    <property type="match status" value="1"/>
</dbReference>
<dbReference type="GO" id="GO:0001530">
    <property type="term" value="F:lipopolysaccharide binding"/>
    <property type="evidence" value="ECO:0007669"/>
    <property type="project" value="TreeGrafter"/>
</dbReference>
<dbReference type="InterPro" id="IPR046350">
    <property type="entry name" value="Cystatin_sf"/>
</dbReference>
<dbReference type="Gene3D" id="3.10.450.10">
    <property type="match status" value="1"/>
</dbReference>
<feature type="chain" id="PRO_5003422314" evidence="8">
    <location>
        <begin position="30"/>
        <end position="171"/>
    </location>
</feature>
<dbReference type="SUPFAM" id="SSF54403">
    <property type="entry name" value="Cystatin/monellin"/>
    <property type="match status" value="1"/>
</dbReference>
<evidence type="ECO:0000259" key="9">
    <source>
        <dbReference type="Pfam" id="PF12153"/>
    </source>
</evidence>
<dbReference type="InterPro" id="IPR001894">
    <property type="entry name" value="Cathelicidin-like"/>
</dbReference>
<evidence type="ECO:0000256" key="3">
    <source>
        <dbReference type="ARBA" id="ARBA00022525"/>
    </source>
</evidence>
<keyword evidence="3" id="KW-0964">Secreted</keyword>
<evidence type="ECO:0000256" key="2">
    <source>
        <dbReference type="ARBA" id="ARBA00005320"/>
    </source>
</evidence>
<keyword evidence="5 8" id="KW-0732">Signal</keyword>
<evidence type="ECO:0000256" key="5">
    <source>
        <dbReference type="ARBA" id="ARBA00022729"/>
    </source>
</evidence>
<dbReference type="FunFam" id="3.10.450.10:FF:000003">
    <property type="entry name" value="Cathelicidin antimicrobial peptide"/>
    <property type="match status" value="1"/>
</dbReference>
<dbReference type="GO" id="GO:0005615">
    <property type="term" value="C:extracellular space"/>
    <property type="evidence" value="ECO:0007669"/>
    <property type="project" value="Ensembl"/>
</dbReference>
<evidence type="ECO:0000256" key="8">
    <source>
        <dbReference type="SAM" id="SignalP"/>
    </source>
</evidence>
<keyword evidence="11" id="KW-1185">Reference proteome</keyword>
<comment type="similarity">
    <text evidence="2">Belongs to the cathelicidin family.</text>
</comment>
<dbReference type="FunCoup" id="G1T9L4">
    <property type="interactions" value="14"/>
</dbReference>
<dbReference type="InterPro" id="IPR018216">
    <property type="entry name" value="Cathelicidin_CS"/>
</dbReference>
<organism evidence="10 11">
    <name type="scientific">Oryctolagus cuniculus</name>
    <name type="common">Rabbit</name>
    <dbReference type="NCBI Taxonomy" id="9986"/>
    <lineage>
        <taxon>Eukaryota</taxon>
        <taxon>Metazoa</taxon>
        <taxon>Chordata</taxon>
        <taxon>Craniata</taxon>
        <taxon>Vertebrata</taxon>
        <taxon>Euteleostomi</taxon>
        <taxon>Mammalia</taxon>
        <taxon>Eutheria</taxon>
        <taxon>Euarchontoglires</taxon>
        <taxon>Glires</taxon>
        <taxon>Lagomorpha</taxon>
        <taxon>Leporidae</taxon>
        <taxon>Oryctolagus</taxon>
    </lineage>
</organism>
<dbReference type="PANTHER" id="PTHR10206:SF2">
    <property type="entry name" value="CATHELICIDIN ANTIMICROBIAL PEPTIDE"/>
    <property type="match status" value="1"/>
</dbReference>
<evidence type="ECO:0000256" key="6">
    <source>
        <dbReference type="ARBA" id="ARBA00023022"/>
    </source>
</evidence>
<protein>
    <submittedName>
        <fullName evidence="10">Cathelicidin antimicrobial peptide</fullName>
    </submittedName>
</protein>
<accession>G1T9L4</accession>
<dbReference type="InterPro" id="IPR022746">
    <property type="entry name" value="Cathlecidin_C"/>
</dbReference>
<dbReference type="GeneTree" id="ENSGT00390000000410"/>
<reference evidence="10" key="2">
    <citation type="submission" date="2025-08" db="UniProtKB">
        <authorList>
            <consortium name="Ensembl"/>
        </authorList>
    </citation>
    <scope>IDENTIFICATION</scope>
    <source>
        <strain evidence="10">Thorbecke</strain>
    </source>
</reference>
<evidence type="ECO:0000313" key="11">
    <source>
        <dbReference type="Proteomes" id="UP000001811"/>
    </source>
</evidence>
<reference evidence="10" key="3">
    <citation type="submission" date="2025-09" db="UniProtKB">
        <authorList>
            <consortium name="Ensembl"/>
        </authorList>
    </citation>
    <scope>IDENTIFICATION</scope>
    <source>
        <strain evidence="10">Thorbecke</strain>
    </source>
</reference>
<dbReference type="OMA" id="RPLEQCD"/>
<evidence type="ECO:0000313" key="10">
    <source>
        <dbReference type="Ensembl" id="ENSOCUP00000013325.2"/>
    </source>
</evidence>
<dbReference type="Ensembl" id="ENSOCUT00000015510.2">
    <property type="protein sequence ID" value="ENSOCUP00000013325.2"/>
    <property type="gene ID" value="ENSOCUG00000015518.2"/>
</dbReference>
<dbReference type="GO" id="GO:0042119">
    <property type="term" value="P:neutrophil activation"/>
    <property type="evidence" value="ECO:0007669"/>
    <property type="project" value="Ensembl"/>
</dbReference>